<dbReference type="GO" id="GO:0046982">
    <property type="term" value="F:protein heterodimerization activity"/>
    <property type="evidence" value="ECO:0007669"/>
    <property type="project" value="InterPro"/>
</dbReference>
<evidence type="ECO:0000313" key="1">
    <source>
        <dbReference type="EMBL" id="CAB3405416.1"/>
    </source>
</evidence>
<dbReference type="AlphaFoldDB" id="A0A8S1F420"/>
<proteinExistence type="predicted"/>
<dbReference type="InterPro" id="IPR009072">
    <property type="entry name" value="Histone-fold"/>
</dbReference>
<accession>A0A8S1F420</accession>
<dbReference type="EMBL" id="CADEPM010000004">
    <property type="protein sequence ID" value="CAB3405416.1"/>
    <property type="molecule type" value="Genomic_DNA"/>
</dbReference>
<gene>
    <name evidence="1" type="ORF">CBOVIS_LOCUS7614</name>
</gene>
<protein>
    <submittedName>
        <fullName evidence="1">Uncharacterized protein</fullName>
    </submittedName>
</protein>
<dbReference type="Proteomes" id="UP000494206">
    <property type="component" value="Unassembled WGS sequence"/>
</dbReference>
<keyword evidence="2" id="KW-1185">Reference proteome</keyword>
<evidence type="ECO:0000313" key="2">
    <source>
        <dbReference type="Proteomes" id="UP000494206"/>
    </source>
</evidence>
<comment type="caution">
    <text evidence="1">The sequence shown here is derived from an EMBL/GenBank/DDBJ whole genome shotgun (WGS) entry which is preliminary data.</text>
</comment>
<dbReference type="Gene3D" id="1.10.20.10">
    <property type="entry name" value="Histone, subunit A"/>
    <property type="match status" value="1"/>
</dbReference>
<name>A0A8S1F420_9PELO</name>
<dbReference type="SUPFAM" id="SSF47113">
    <property type="entry name" value="Histone-fold"/>
    <property type="match status" value="1"/>
</dbReference>
<reference evidence="1 2" key="1">
    <citation type="submission" date="2020-04" db="EMBL/GenBank/DDBJ databases">
        <authorList>
            <person name="Laetsch R D."/>
            <person name="Stevens L."/>
            <person name="Kumar S."/>
            <person name="Blaxter L. M."/>
        </authorList>
    </citation>
    <scope>NUCLEOTIDE SEQUENCE [LARGE SCALE GENOMIC DNA]</scope>
</reference>
<organism evidence="1 2">
    <name type="scientific">Caenorhabditis bovis</name>
    <dbReference type="NCBI Taxonomy" id="2654633"/>
    <lineage>
        <taxon>Eukaryota</taxon>
        <taxon>Metazoa</taxon>
        <taxon>Ecdysozoa</taxon>
        <taxon>Nematoda</taxon>
        <taxon>Chromadorea</taxon>
        <taxon>Rhabditida</taxon>
        <taxon>Rhabditina</taxon>
        <taxon>Rhabditomorpha</taxon>
        <taxon>Rhabditoidea</taxon>
        <taxon>Rhabditidae</taxon>
        <taxon>Peloderinae</taxon>
        <taxon>Caenorhabditis</taxon>
    </lineage>
</organism>
<sequence length="138" mass="15101">MARHTSTPRKMATVMNVSSPKLSRITRVSPRKPRAATTMTETAHLRAMSRTIKKQTAEILRELGKSNVTFRAEAIEALTEVVASRPLLRPTTAFDASSGFVEKLLKIAGLAAAHAGRKTLQIADLQFALHIEVIQQSP</sequence>